<reference evidence="2" key="1">
    <citation type="submission" date="2009-01" db="EMBL/GenBank/DDBJ databases">
        <title>The Genome Sequence of Brucella pinnipedialis M292/94/1.</title>
        <authorList>
            <consortium name="The Broad Institute Genome Sequencing Platform"/>
            <person name="Ward D."/>
            <person name="Young S.K."/>
            <person name="Kodira C.D."/>
            <person name="Zeng Q."/>
            <person name="Koehrsen M."/>
            <person name="Alvarado L."/>
            <person name="Berlin A."/>
            <person name="Borenstein D."/>
            <person name="Chen Z."/>
            <person name="Engels R."/>
            <person name="Freedman E."/>
            <person name="Gellesch M."/>
            <person name="Goldberg J."/>
            <person name="Griggs A."/>
            <person name="Gujja S."/>
            <person name="Heiman D."/>
            <person name="Hepburn T."/>
            <person name="Howarth C."/>
            <person name="Jen D."/>
            <person name="Larson L."/>
            <person name="Lewis B."/>
            <person name="Mehta T."/>
            <person name="Park D."/>
            <person name="Pearson M."/>
            <person name="Roberts A."/>
            <person name="Saif S."/>
            <person name="Shea T."/>
            <person name="Shenoy N."/>
            <person name="Sisk P."/>
            <person name="Stolte C."/>
            <person name="Sykes S."/>
            <person name="Walk T."/>
            <person name="White J."/>
            <person name="Yandava C."/>
            <person name="Whatmore A.M."/>
            <person name="Perrett L.L."/>
            <person name="O'Callaghan D."/>
            <person name="Nusbaum C."/>
            <person name="Galagan J."/>
            <person name="Birren B."/>
        </authorList>
    </citation>
    <scope>NUCLEOTIDE SEQUENCE [LARGE SCALE GENOMIC DNA]</scope>
    <source>
        <strain evidence="2">M292/94/1</strain>
    </source>
</reference>
<dbReference type="EMBL" id="EQ999546">
    <property type="protein sequence ID" value="EEZ30695.1"/>
    <property type="molecule type" value="Genomic_DNA"/>
</dbReference>
<evidence type="ECO:0000259" key="1">
    <source>
        <dbReference type="PROSITE" id="PS50994"/>
    </source>
</evidence>
<name>A0A0E1X0U5_9HYPH</name>
<dbReference type="InterPro" id="IPR001584">
    <property type="entry name" value="Integrase_cat-core"/>
</dbReference>
<organism evidence="2">
    <name type="scientific">Brucella pinnipedialis M292/94/1</name>
    <dbReference type="NCBI Taxonomy" id="520462"/>
    <lineage>
        <taxon>Bacteria</taxon>
        <taxon>Pseudomonadati</taxon>
        <taxon>Pseudomonadota</taxon>
        <taxon>Alphaproteobacteria</taxon>
        <taxon>Hyphomicrobiales</taxon>
        <taxon>Brucellaceae</taxon>
        <taxon>Brucella/Ochrobactrum group</taxon>
        <taxon>Brucella</taxon>
    </lineage>
</organism>
<dbReference type="PANTHER" id="PTHR46889">
    <property type="entry name" value="TRANSPOSASE INSF FOR INSERTION SEQUENCE IS3B-RELATED"/>
    <property type="match status" value="1"/>
</dbReference>
<dbReference type="Pfam" id="PF00665">
    <property type="entry name" value="rve"/>
    <property type="match status" value="1"/>
</dbReference>
<sequence length="195" mass="22781">MRQLFSSGLRQMREQSSELFSCRTVDEVSIHRSGEEGIPHISSLPCHGRKPKWLFRLEYRPVRRRQRDDLVMLAHMRTAWSLGRHRIARLIRENAMQARQKRRFRKTSDSHHAFPVAPNILAQDFAATGPNQKWDADISYIWTKEGWLHLAGVIGLFARRVVGWSVSDRLHRQLALQALEKAITMRRPPKGLIHH</sequence>
<proteinExistence type="predicted"/>
<protein>
    <submittedName>
        <fullName evidence="2">Integrase</fullName>
    </submittedName>
</protein>
<dbReference type="AlphaFoldDB" id="A0A0E1X0U5"/>
<dbReference type="InterPro" id="IPR012337">
    <property type="entry name" value="RNaseH-like_sf"/>
</dbReference>
<dbReference type="PROSITE" id="PS50994">
    <property type="entry name" value="INTEGRASE"/>
    <property type="match status" value="1"/>
</dbReference>
<dbReference type="Proteomes" id="UP000004659">
    <property type="component" value="Unassembled WGS sequence"/>
</dbReference>
<dbReference type="PANTHER" id="PTHR46889:SF4">
    <property type="entry name" value="TRANSPOSASE INSO FOR INSERTION SEQUENCE ELEMENT IS911B-RELATED"/>
    <property type="match status" value="1"/>
</dbReference>
<feature type="domain" description="Integrase catalytic" evidence="1">
    <location>
        <begin position="126"/>
        <end position="195"/>
    </location>
</feature>
<dbReference type="GO" id="GO:0003676">
    <property type="term" value="F:nucleic acid binding"/>
    <property type="evidence" value="ECO:0007669"/>
    <property type="project" value="InterPro"/>
</dbReference>
<dbReference type="Gene3D" id="3.30.420.10">
    <property type="entry name" value="Ribonuclease H-like superfamily/Ribonuclease H"/>
    <property type="match status" value="1"/>
</dbReference>
<dbReference type="InterPro" id="IPR050900">
    <property type="entry name" value="Transposase_IS3/IS150/IS904"/>
</dbReference>
<dbReference type="InterPro" id="IPR036397">
    <property type="entry name" value="RNaseH_sf"/>
</dbReference>
<accession>A0A0E1X0U5</accession>
<evidence type="ECO:0000313" key="2">
    <source>
        <dbReference type="EMBL" id="EEZ30695.1"/>
    </source>
</evidence>
<dbReference type="HOGENOM" id="CLU_1394014_0_0_5"/>
<dbReference type="GO" id="GO:0015074">
    <property type="term" value="P:DNA integration"/>
    <property type="evidence" value="ECO:0007669"/>
    <property type="project" value="InterPro"/>
</dbReference>
<dbReference type="SUPFAM" id="SSF53098">
    <property type="entry name" value="Ribonuclease H-like"/>
    <property type="match status" value="1"/>
</dbReference>
<gene>
    <name evidence="2" type="ORF">BALG_00814</name>
</gene>